<proteinExistence type="predicted"/>
<dbReference type="GO" id="GO:0003968">
    <property type="term" value="F:RNA-directed RNA polymerase activity"/>
    <property type="evidence" value="ECO:0007669"/>
    <property type="project" value="UniProtKB-KW"/>
</dbReference>
<dbReference type="EMBL" id="MF444258">
    <property type="protein sequence ID" value="AWY10986.1"/>
    <property type="molecule type" value="Genomic_RNA"/>
</dbReference>
<organism evidence="4">
    <name type="scientific">Sclerotinia sclerotiorum mitovirus 28</name>
    <dbReference type="NCBI Taxonomy" id="2231680"/>
    <lineage>
        <taxon>Viruses</taxon>
        <taxon>Riboviria</taxon>
        <taxon>Orthornavirae</taxon>
        <taxon>Lenarviricota</taxon>
        <taxon>Howeltoviricetes</taxon>
        <taxon>Cryppavirales</taxon>
        <taxon>Mitoviridae</taxon>
        <taxon>Mitovirus</taxon>
    </lineage>
</organism>
<evidence type="ECO:0000256" key="2">
    <source>
        <dbReference type="ARBA" id="ARBA00022679"/>
    </source>
</evidence>
<evidence type="ECO:0000256" key="3">
    <source>
        <dbReference type="ARBA" id="ARBA00022695"/>
    </source>
</evidence>
<keyword evidence="3" id="KW-0548">Nucleotidyltransferase</keyword>
<dbReference type="InterPro" id="IPR008686">
    <property type="entry name" value="RNA_pol_mitovir"/>
</dbReference>
<dbReference type="SUPFAM" id="SSF56672">
    <property type="entry name" value="DNA/RNA polymerases"/>
    <property type="match status" value="1"/>
</dbReference>
<evidence type="ECO:0000256" key="1">
    <source>
        <dbReference type="ARBA" id="ARBA00022484"/>
    </source>
</evidence>
<evidence type="ECO:0000313" key="4">
    <source>
        <dbReference type="EMBL" id="AWY10986.1"/>
    </source>
</evidence>
<sequence>MAILKSLGAFGVTREKMFSVSRLWEGVKLHVRAIILLSYGTPSSVPSRAKILHNLVSRLVTFERDHGSLTTVKWVKANHVALQKFLGGDSLESLRGLEPNIPLPRLYSGLPSIINKRDRRRIQRGCTKTIQFWLSCFSLYRVTLSEFVPKLQSIYGDYTGDKAFSWGLLDYIDDAPRGNPFSRLEKYSSWRESVNITPKAVAFIQSSSPSNRVSWHGLLTDAVAMSRSKVFKFFVQYIALTKAVYFKKIFEEALSLSALVGPNNLNQKKSSVDCLGQLSFKEEAAGKLRVFALVDVWTQSLLKPLHSALFDLLRLIPNDGTFDQDASVRRSVSKASVADCAYSFDLSSATDRLPVVYQSALLDRILPVKVGNAWAGLLTLREYYLPGGAKKYGITEKSMTYTVGQPMGALSSWAMLALTHHYLLQYCASRAVNSVGWFENYEILGDDLVIFDHAVAAEYLELMKKIGLEINLSKSISSPSRPVFEFAKRTVVQGINVSGISVKQLISATSMGARVGNVLHFAGLGLIRTNTILSTLLGRFYKTDVKSVMLPSLALLGSLFKSGKISLKALVTVLIDPKDDEFDFNTSKFSLPLLSVLTAQKELLNSKVEKLDLLRVSSVEEREELFDELESDITASVLLRALQRAKELENSYDELTGSGAYARCLVKDGVDFASLPIGTIAVAQLDGWVTELITNCDKFDMYELVEEIDKINHDHAKYPRLSLEQALPIAERVERWWMRFDIVRQKRTSSVETLSPVYSWLASSQGFSRTGYLVERKFIMYE</sequence>
<protein>
    <submittedName>
        <fullName evidence="4">RNA-dependent RNA polymerase</fullName>
    </submittedName>
</protein>
<dbReference type="PANTHER" id="PTHR34456:SF13">
    <property type="entry name" value="REVERSE TRANSCRIPTASE DOMAIN-CONTAINING PROTEIN"/>
    <property type="match status" value="1"/>
</dbReference>
<dbReference type="PANTHER" id="PTHR34456">
    <property type="entry name" value="MITOVIRUS RNA-DEPENDENT RNA POLYMERASE"/>
    <property type="match status" value="1"/>
</dbReference>
<accession>A0A2Z4QKE3</accession>
<keyword evidence="2" id="KW-0808">Transferase</keyword>
<name>A0A2Z4QKE3_9VIRU</name>
<keyword evidence="1 4" id="KW-0696">RNA-directed RNA polymerase</keyword>
<dbReference type="Pfam" id="PF05919">
    <property type="entry name" value="Mitovir_RNA_pol"/>
    <property type="match status" value="1"/>
</dbReference>
<reference evidence="4" key="1">
    <citation type="journal article" date="2018" name="Front. Microbiol.">
        <title>Virome Characterization of a Collection of Sclerotinia sclerotiorum from Australia.</title>
        <authorList>
            <person name="Mu F."/>
            <person name="Xie J."/>
            <person name="Cheng S."/>
            <person name="You M.P."/>
            <person name="Barbetti M.J."/>
            <person name="Jia J."/>
            <person name="Wang Q."/>
            <person name="Cheng J."/>
            <person name="Fu Y."/>
            <person name="Chen T."/>
            <person name="Jiang D."/>
        </authorList>
    </citation>
    <scope>NUCLEOTIDE SEQUENCE</scope>
    <source>
        <strain evidence="4">SsMV28</strain>
    </source>
</reference>
<dbReference type="InterPro" id="IPR043502">
    <property type="entry name" value="DNA/RNA_pol_sf"/>
</dbReference>